<evidence type="ECO:0000256" key="12">
    <source>
        <dbReference type="ARBA" id="ARBA00023118"/>
    </source>
</evidence>
<dbReference type="InterPro" id="IPR051827">
    <property type="entry name" value="Cas4_exonuclease"/>
</dbReference>
<dbReference type="EMBL" id="JH597761">
    <property type="protein sequence ID" value="EHP69930.1"/>
    <property type="molecule type" value="Genomic_DNA"/>
</dbReference>
<dbReference type="GO" id="GO:0004527">
    <property type="term" value="F:exonuclease activity"/>
    <property type="evidence" value="ECO:0007669"/>
    <property type="project" value="UniProtKB-KW"/>
</dbReference>
<evidence type="ECO:0000313" key="17">
    <source>
        <dbReference type="Proteomes" id="UP000003980"/>
    </source>
</evidence>
<dbReference type="EC" id="3.1.12.1" evidence="4 14"/>
<keyword evidence="11 14" id="KW-0411">Iron-sulfur</keyword>
<dbReference type="Gene3D" id="3.90.320.10">
    <property type="match status" value="1"/>
</dbReference>
<dbReference type="OrthoDB" id="26676at2157"/>
<keyword evidence="13 14" id="KW-0464">Manganese</keyword>
<keyword evidence="12 14" id="KW-0051">Antiviral defense</keyword>
<evidence type="ECO:0000256" key="13">
    <source>
        <dbReference type="ARBA" id="ARBA00023211"/>
    </source>
</evidence>
<evidence type="ECO:0000256" key="3">
    <source>
        <dbReference type="ARBA" id="ARBA00009189"/>
    </source>
</evidence>
<accession>H2C0Y1</accession>
<evidence type="ECO:0000256" key="7">
    <source>
        <dbReference type="ARBA" id="ARBA00022723"/>
    </source>
</evidence>
<dbReference type="GO" id="GO:0046872">
    <property type="term" value="F:metal ion binding"/>
    <property type="evidence" value="ECO:0007669"/>
    <property type="project" value="UniProtKB-KW"/>
</dbReference>
<evidence type="ECO:0000256" key="1">
    <source>
        <dbReference type="ARBA" id="ARBA00001936"/>
    </source>
</evidence>
<evidence type="ECO:0000256" key="14">
    <source>
        <dbReference type="RuleBase" id="RU365022"/>
    </source>
</evidence>
<dbReference type="PANTHER" id="PTHR36531">
    <property type="entry name" value="CRISPR-ASSOCIATED EXONUCLEASE CAS4"/>
    <property type="match status" value="1"/>
</dbReference>
<dbReference type="RefSeq" id="WP_009070191.1">
    <property type="nucleotide sequence ID" value="NZ_JH597761.1"/>
</dbReference>
<feature type="domain" description="DUF83" evidence="15">
    <location>
        <begin position="6"/>
        <end position="180"/>
    </location>
</feature>
<organism evidence="16 17">
    <name type="scientific">Metallosphaera yellowstonensis MK1</name>
    <dbReference type="NCBI Taxonomy" id="671065"/>
    <lineage>
        <taxon>Archaea</taxon>
        <taxon>Thermoproteota</taxon>
        <taxon>Thermoprotei</taxon>
        <taxon>Sulfolobales</taxon>
        <taxon>Sulfolobaceae</taxon>
        <taxon>Metallosphaera</taxon>
    </lineage>
</organism>
<evidence type="ECO:0000256" key="4">
    <source>
        <dbReference type="ARBA" id="ARBA00012768"/>
    </source>
</evidence>
<dbReference type="InterPro" id="IPR013343">
    <property type="entry name" value="CRISPR-assoc_prot_Cas4"/>
</dbReference>
<evidence type="ECO:0000256" key="6">
    <source>
        <dbReference type="ARBA" id="ARBA00022722"/>
    </source>
</evidence>
<comment type="cofactor">
    <cofactor evidence="14">
        <name>Mg(2+)</name>
        <dbReference type="ChEBI" id="CHEBI:18420"/>
    </cofactor>
    <cofactor evidence="14">
        <name>Mn(2+)</name>
        <dbReference type="ChEBI" id="CHEBI:29035"/>
    </cofactor>
    <text evidence="14">Mg(2+) or Mn(2+) required for ssDNA cleavage activity.</text>
</comment>
<dbReference type="AlphaFoldDB" id="H2C0Y1"/>
<dbReference type="GO" id="GO:0051536">
    <property type="term" value="F:iron-sulfur cluster binding"/>
    <property type="evidence" value="ECO:0007669"/>
    <property type="project" value="UniProtKB-KW"/>
</dbReference>
<dbReference type="Pfam" id="PF01930">
    <property type="entry name" value="Cas_Cas4"/>
    <property type="match status" value="1"/>
</dbReference>
<comment type="cofactor">
    <cofactor evidence="2">
        <name>[4Fe-4S] cluster</name>
        <dbReference type="ChEBI" id="CHEBI:49883"/>
    </cofactor>
</comment>
<protein>
    <recommendedName>
        <fullName evidence="5 14">CRISPR-associated exonuclease Cas4</fullName>
        <ecNumber evidence="4 14">3.1.12.1</ecNumber>
    </recommendedName>
</protein>
<evidence type="ECO:0000259" key="15">
    <source>
        <dbReference type="Pfam" id="PF01930"/>
    </source>
</evidence>
<dbReference type="Proteomes" id="UP000003980">
    <property type="component" value="Unassembled WGS sequence"/>
</dbReference>
<keyword evidence="10 14" id="KW-0408">Iron</keyword>
<dbReference type="InterPro" id="IPR022765">
    <property type="entry name" value="Dna2/Cas4_DUF83"/>
</dbReference>
<proteinExistence type="inferred from homology"/>
<keyword evidence="8 14" id="KW-0378">Hydrolase</keyword>
<dbReference type="STRING" id="671065.MetMK1DRAFT_00004320"/>
<dbReference type="eggNOG" id="arCOG00786">
    <property type="taxonomic scope" value="Archaea"/>
</dbReference>
<gene>
    <name evidence="16" type="ORF">MetMK1DRAFT_00004320</name>
</gene>
<keyword evidence="9 14" id="KW-0269">Exonuclease</keyword>
<evidence type="ECO:0000256" key="2">
    <source>
        <dbReference type="ARBA" id="ARBA00001966"/>
    </source>
</evidence>
<dbReference type="HOGENOM" id="CLU_125304_0_0_2"/>
<keyword evidence="7 14" id="KW-0479">Metal-binding</keyword>
<name>H2C0Y1_9CREN</name>
<evidence type="ECO:0000256" key="9">
    <source>
        <dbReference type="ARBA" id="ARBA00022839"/>
    </source>
</evidence>
<sequence>MSIVTATDLKNYVYCPMTIYYRNVLCLEERVTEAMTEGAQVDRDEILNFLHLTLKPLEVVRKPYLISRRFLVSGVPDFVLKLRRSWSPLDVKDSYGERRDHRAQVLLYSFLLEESGKSVKQGLIYYVRGKKLFKVPYGEEERREVLLLLTGLRRVLKGELPRVRQPVRKCINCGFFNYCKPKLEGVAYVR</sequence>
<evidence type="ECO:0000256" key="11">
    <source>
        <dbReference type="ARBA" id="ARBA00023014"/>
    </source>
</evidence>
<comment type="function">
    <text evidence="14">CRISPR (clustered regularly interspaced short palindromic repeat) is an adaptive immune system that provides protection against mobile genetic elements (viruses, transposable elements and conjugative plasmids). CRISPR clusters contain sequences complementary to antecedent mobile elements and target invading nucleic acids. CRISPR clusters are transcribed and processed into CRISPR RNA (crRNA).</text>
</comment>
<comment type="cofactor">
    <cofactor evidence="1">
        <name>Mn(2+)</name>
        <dbReference type="ChEBI" id="CHEBI:29035"/>
    </cofactor>
</comment>
<evidence type="ECO:0000256" key="10">
    <source>
        <dbReference type="ARBA" id="ARBA00023004"/>
    </source>
</evidence>
<keyword evidence="17" id="KW-1185">Reference proteome</keyword>
<dbReference type="GO" id="GO:0051607">
    <property type="term" value="P:defense response to virus"/>
    <property type="evidence" value="ECO:0007669"/>
    <property type="project" value="UniProtKB-KW"/>
</dbReference>
<dbReference type="PANTHER" id="PTHR36531:SF6">
    <property type="entry name" value="DNA REPLICATION ATP-DEPENDENT HELICASE_NUCLEASE DNA2"/>
    <property type="match status" value="1"/>
</dbReference>
<dbReference type="InterPro" id="IPR011604">
    <property type="entry name" value="PDDEXK-like_dom_sf"/>
</dbReference>
<comment type="similarity">
    <text evidence="3 14">Belongs to the CRISPR-associated exonuclease Cas4 family.</text>
</comment>
<evidence type="ECO:0000256" key="5">
    <source>
        <dbReference type="ARBA" id="ARBA00020049"/>
    </source>
</evidence>
<dbReference type="NCBIfam" id="TIGR00372">
    <property type="entry name" value="cas4"/>
    <property type="match status" value="1"/>
</dbReference>
<reference evidence="16 17" key="1">
    <citation type="submission" date="2012-01" db="EMBL/GenBank/DDBJ databases">
        <title>Improved High-Quality Draft sequence of Metallosphaera yellowstonensis MK1.</title>
        <authorList>
            <consortium name="US DOE Joint Genome Institute"/>
            <person name="Lucas S."/>
            <person name="Han J."/>
            <person name="Cheng J.-F."/>
            <person name="Goodwin L."/>
            <person name="Pitluck S."/>
            <person name="Peters L."/>
            <person name="Teshima H."/>
            <person name="Detter J.C."/>
            <person name="Han C."/>
            <person name="Tapia R."/>
            <person name="Land M."/>
            <person name="Hauser L."/>
            <person name="Kyrpides N."/>
            <person name="Kozubal M."/>
            <person name="Macur R.E."/>
            <person name="Jay Z."/>
            <person name="Inskeep W."/>
            <person name="Woyke T."/>
        </authorList>
    </citation>
    <scope>NUCLEOTIDE SEQUENCE [LARGE SCALE GENOMIC DNA]</scope>
    <source>
        <strain evidence="16 17">MK1</strain>
    </source>
</reference>
<keyword evidence="6 14" id="KW-0540">Nuclease</keyword>
<evidence type="ECO:0000256" key="8">
    <source>
        <dbReference type="ARBA" id="ARBA00022801"/>
    </source>
</evidence>
<comment type="cofactor">
    <cofactor evidence="14">
        <name>iron-sulfur cluster</name>
        <dbReference type="ChEBI" id="CHEBI:30408"/>
    </cofactor>
</comment>
<evidence type="ECO:0000313" key="16">
    <source>
        <dbReference type="EMBL" id="EHP69930.1"/>
    </source>
</evidence>